<feature type="active site" description="Charge relay system" evidence="8 9">
    <location>
        <position position="538"/>
    </location>
</feature>
<evidence type="ECO:0000256" key="11">
    <source>
        <dbReference type="SAM" id="SignalP"/>
    </source>
</evidence>
<dbReference type="GO" id="GO:0005576">
    <property type="term" value="C:extracellular region"/>
    <property type="evidence" value="ECO:0007669"/>
    <property type="project" value="UniProtKB-SubCell"/>
</dbReference>
<keyword evidence="17" id="KW-1185">Reference proteome</keyword>
<evidence type="ECO:0000256" key="1">
    <source>
        <dbReference type="ARBA" id="ARBA00004613"/>
    </source>
</evidence>
<dbReference type="InterPro" id="IPR015500">
    <property type="entry name" value="Peptidase_S8_subtilisin-rel"/>
</dbReference>
<dbReference type="PROSITE" id="PS00138">
    <property type="entry name" value="SUBTILASE_SER"/>
    <property type="match status" value="1"/>
</dbReference>
<dbReference type="InterPro" id="IPR034197">
    <property type="entry name" value="Peptidases_S8_3"/>
</dbReference>
<evidence type="ECO:0000313" key="17">
    <source>
        <dbReference type="Proteomes" id="UP001632038"/>
    </source>
</evidence>
<evidence type="ECO:0000256" key="4">
    <source>
        <dbReference type="ARBA" id="ARBA00022729"/>
    </source>
</evidence>
<feature type="domain" description="Inhibitor I9" evidence="14">
    <location>
        <begin position="25"/>
        <end position="108"/>
    </location>
</feature>
<dbReference type="PRINTS" id="PR00723">
    <property type="entry name" value="SUBTILISIN"/>
</dbReference>
<evidence type="ECO:0008006" key="18">
    <source>
        <dbReference type="Google" id="ProtNLM"/>
    </source>
</evidence>
<feature type="domain" description="Subtilisin-like protease fibronectin type-III" evidence="15">
    <location>
        <begin position="657"/>
        <end position="759"/>
    </location>
</feature>
<dbReference type="Pfam" id="PF05922">
    <property type="entry name" value="Inhibitor_I9"/>
    <property type="match status" value="1"/>
</dbReference>
<dbReference type="SUPFAM" id="SSF52743">
    <property type="entry name" value="Subtilisin-like"/>
    <property type="match status" value="1"/>
</dbReference>
<feature type="signal peptide" evidence="11">
    <location>
        <begin position="1"/>
        <end position="23"/>
    </location>
</feature>
<dbReference type="Gene3D" id="3.50.30.30">
    <property type="match status" value="1"/>
</dbReference>
<dbReference type="FunFam" id="3.40.50.200:FF:000006">
    <property type="entry name" value="Subtilisin-like protease SBT1.5"/>
    <property type="match status" value="1"/>
</dbReference>
<dbReference type="PANTHER" id="PTHR10795">
    <property type="entry name" value="PROPROTEIN CONVERTASE SUBTILISIN/KEXIN"/>
    <property type="match status" value="1"/>
</dbReference>
<dbReference type="InterPro" id="IPR041469">
    <property type="entry name" value="Subtilisin-like_FN3"/>
</dbReference>
<dbReference type="FunFam" id="3.50.30.30:FF:000005">
    <property type="entry name" value="subtilisin-like protease SBT1.5"/>
    <property type="match status" value="1"/>
</dbReference>
<evidence type="ECO:0000259" key="15">
    <source>
        <dbReference type="Pfam" id="PF17766"/>
    </source>
</evidence>
<dbReference type="EMBL" id="JAVIJP010000079">
    <property type="protein sequence ID" value="KAL3618696.1"/>
    <property type="molecule type" value="Genomic_DNA"/>
</dbReference>
<feature type="domain" description="Peptidase S8/S53" evidence="12">
    <location>
        <begin position="133"/>
        <end position="582"/>
    </location>
</feature>
<feature type="active site" description="Charge relay system" evidence="8 9">
    <location>
        <position position="141"/>
    </location>
</feature>
<dbReference type="Pfam" id="PF00082">
    <property type="entry name" value="Peptidase_S8"/>
    <property type="match status" value="1"/>
</dbReference>
<name>A0ABD3BMI1_9LAMI</name>
<feature type="chain" id="PRO_5044827579" description="Subtilisin-like protease SBT1.1" evidence="11">
    <location>
        <begin position="24"/>
        <end position="763"/>
    </location>
</feature>
<evidence type="ECO:0000256" key="3">
    <source>
        <dbReference type="ARBA" id="ARBA00022670"/>
    </source>
</evidence>
<accession>A0ABD3BMI1</accession>
<dbReference type="CDD" id="cd02120">
    <property type="entry name" value="PA_subtilisin_like"/>
    <property type="match status" value="1"/>
</dbReference>
<dbReference type="PROSITE" id="PS00136">
    <property type="entry name" value="SUBTILASE_ASP"/>
    <property type="match status" value="1"/>
</dbReference>
<reference evidence="17" key="1">
    <citation type="journal article" date="2024" name="IScience">
        <title>Strigolactones Initiate the Formation of Haustorium-like Structures in Castilleja.</title>
        <authorList>
            <person name="Buerger M."/>
            <person name="Peterson D."/>
            <person name="Chory J."/>
        </authorList>
    </citation>
    <scope>NUCLEOTIDE SEQUENCE [LARGE SCALE GENOMIC DNA]</scope>
</reference>
<evidence type="ECO:0000256" key="10">
    <source>
        <dbReference type="RuleBase" id="RU003355"/>
    </source>
</evidence>
<dbReference type="InterPro" id="IPR000209">
    <property type="entry name" value="Peptidase_S8/S53_dom"/>
</dbReference>
<evidence type="ECO:0000313" key="16">
    <source>
        <dbReference type="EMBL" id="KAL3618696.1"/>
    </source>
</evidence>
<keyword evidence="4 11" id="KW-0732">Signal</keyword>
<dbReference type="InterPro" id="IPR003137">
    <property type="entry name" value="PA_domain"/>
</dbReference>
<keyword evidence="3 9" id="KW-0645">Protease</keyword>
<comment type="subcellular location">
    <subcellularLocation>
        <location evidence="1">Secreted</location>
    </subcellularLocation>
</comment>
<dbReference type="Pfam" id="PF02225">
    <property type="entry name" value="PA"/>
    <property type="match status" value="1"/>
</dbReference>
<dbReference type="InterPro" id="IPR045051">
    <property type="entry name" value="SBT"/>
</dbReference>
<evidence type="ECO:0000256" key="2">
    <source>
        <dbReference type="ARBA" id="ARBA00011073"/>
    </source>
</evidence>
<dbReference type="GO" id="GO:0004252">
    <property type="term" value="F:serine-type endopeptidase activity"/>
    <property type="evidence" value="ECO:0007669"/>
    <property type="project" value="UniProtKB-UniRule"/>
</dbReference>
<feature type="domain" description="PA" evidence="13">
    <location>
        <begin position="369"/>
        <end position="454"/>
    </location>
</feature>
<dbReference type="Pfam" id="PF17766">
    <property type="entry name" value="fn3_6"/>
    <property type="match status" value="1"/>
</dbReference>
<sequence length="763" mass="82608">MMLNAFLLAFILNNFLITPYAETHTYIVHMNSEKIKYLDATLGPSRKWHEEIIESISTFNQDDHNPQFHYAYDTIISGFSAKLSKKHLESLKEVDGFVHASRDKLRTLQTTHSPQFLGLRKGQGLWSAKNLASDVIIGLVDTGIWPEHKSFNDWGLSPVSSHWKGECQAGTNFTASNCNRKLIGAAAFFKAYESENGRINETYDYRSARDSFGHGTHTASTAGGNLVGDANIFGVANGTAAGMSYTARIAAYKACYQYGCFDSDVLAAMEQAVKDGVDVLSLSLAGEIVQYYDDALAVGAFGAIKKGVIVSTLAGNLGPNKSTVVNGAPWLMTVAASSTDRKFLAQVSLDDGSNFLGASLFFGKPTQQLPLVYNKTGGAKFCESGSLSSTQVQGKIVICVRGGHIDRVPKGEVVKNAGGVAMILVNEVDQGEETIVDAHVLPAVSLGATAAKSIIIYTNSSRNPTAMIKFQGAVDNNPAPTMAVFSSRGPNLVDPNILKPDLTAPGLDILAAWPANISPTRFKFDKRRVLFNIYSGTSMSCPHVSGIMALLKSQHKDWSPAAIKSALMTTAYVYDSKNNIISDMAALNGSKSANPFVFGSGHVNPERASDPGLIYNISTRDYFDYLCSRKYNSTQMAIVTGENFTCSTASHFKPGALNYPSFSVIISKDFTATTYKRTVTNVGSQVRTTYTVNVIEPEGVSITVRPNVLKFKNPKEQLSYNVIFKAKKGKGVMPAEFSFGSLEWVSADGKHHVRSPIAVTCLK</sequence>
<dbReference type="InterPro" id="IPR023828">
    <property type="entry name" value="Peptidase_S8_Ser-AS"/>
</dbReference>
<dbReference type="AlphaFoldDB" id="A0ABD3BMI1"/>
<dbReference type="InterPro" id="IPR010259">
    <property type="entry name" value="S8pro/Inhibitor_I9"/>
</dbReference>
<dbReference type="InterPro" id="IPR023827">
    <property type="entry name" value="Peptidase_S8_Asp-AS"/>
</dbReference>
<dbReference type="CDD" id="cd04852">
    <property type="entry name" value="Peptidases_S8_3"/>
    <property type="match status" value="1"/>
</dbReference>
<evidence type="ECO:0000256" key="9">
    <source>
        <dbReference type="PROSITE-ProRule" id="PRU01240"/>
    </source>
</evidence>
<gene>
    <name evidence="16" type="ORF">CASFOL_037515</name>
</gene>
<keyword evidence="5 9" id="KW-0378">Hydrolase</keyword>
<dbReference type="InterPro" id="IPR036852">
    <property type="entry name" value="Peptidase_S8/S53_dom_sf"/>
</dbReference>
<dbReference type="Proteomes" id="UP001632038">
    <property type="component" value="Unassembled WGS sequence"/>
</dbReference>
<dbReference type="PROSITE" id="PS51892">
    <property type="entry name" value="SUBTILASE"/>
    <property type="match status" value="1"/>
</dbReference>
<evidence type="ECO:0000256" key="7">
    <source>
        <dbReference type="ARBA" id="ARBA00023180"/>
    </source>
</evidence>
<proteinExistence type="inferred from homology"/>
<comment type="similarity">
    <text evidence="2 9 10">Belongs to the peptidase S8 family.</text>
</comment>
<keyword evidence="6 9" id="KW-0720">Serine protease</keyword>
<dbReference type="Gene3D" id="2.60.40.2310">
    <property type="match status" value="1"/>
</dbReference>
<dbReference type="FunFam" id="2.60.40.2310:FF:000001">
    <property type="entry name" value="Subtilisin-like protease SBT1.5"/>
    <property type="match status" value="1"/>
</dbReference>
<dbReference type="Gene3D" id="3.40.50.200">
    <property type="entry name" value="Peptidase S8/S53 domain"/>
    <property type="match status" value="1"/>
</dbReference>
<comment type="caution">
    <text evidence="16">The sequence shown here is derived from an EMBL/GenBank/DDBJ whole genome shotgun (WGS) entry which is preliminary data.</text>
</comment>
<dbReference type="GO" id="GO:0006508">
    <property type="term" value="P:proteolysis"/>
    <property type="evidence" value="ECO:0007669"/>
    <property type="project" value="UniProtKB-KW"/>
</dbReference>
<organism evidence="16 17">
    <name type="scientific">Castilleja foliolosa</name>
    <dbReference type="NCBI Taxonomy" id="1961234"/>
    <lineage>
        <taxon>Eukaryota</taxon>
        <taxon>Viridiplantae</taxon>
        <taxon>Streptophyta</taxon>
        <taxon>Embryophyta</taxon>
        <taxon>Tracheophyta</taxon>
        <taxon>Spermatophyta</taxon>
        <taxon>Magnoliopsida</taxon>
        <taxon>eudicotyledons</taxon>
        <taxon>Gunneridae</taxon>
        <taxon>Pentapetalae</taxon>
        <taxon>asterids</taxon>
        <taxon>lamiids</taxon>
        <taxon>Lamiales</taxon>
        <taxon>Orobanchaceae</taxon>
        <taxon>Pedicularideae</taxon>
        <taxon>Castillejinae</taxon>
        <taxon>Castilleja</taxon>
    </lineage>
</organism>
<evidence type="ECO:0000256" key="6">
    <source>
        <dbReference type="ARBA" id="ARBA00022825"/>
    </source>
</evidence>
<evidence type="ECO:0000259" key="13">
    <source>
        <dbReference type="Pfam" id="PF02225"/>
    </source>
</evidence>
<dbReference type="InterPro" id="IPR037045">
    <property type="entry name" value="S8pro/Inhibitor_I9_sf"/>
</dbReference>
<keyword evidence="7" id="KW-0325">Glycoprotein</keyword>
<feature type="active site" description="Charge relay system" evidence="8 9">
    <location>
        <position position="214"/>
    </location>
</feature>
<dbReference type="Gene3D" id="3.30.70.80">
    <property type="entry name" value="Peptidase S8 propeptide/proteinase inhibitor I9"/>
    <property type="match status" value="1"/>
</dbReference>
<evidence type="ECO:0000256" key="5">
    <source>
        <dbReference type="ARBA" id="ARBA00022801"/>
    </source>
</evidence>
<evidence type="ECO:0000256" key="8">
    <source>
        <dbReference type="PIRSR" id="PIRSR615500-1"/>
    </source>
</evidence>
<evidence type="ECO:0000259" key="14">
    <source>
        <dbReference type="Pfam" id="PF05922"/>
    </source>
</evidence>
<protein>
    <recommendedName>
        <fullName evidence="18">Subtilisin-like protease SBT1.1</fullName>
    </recommendedName>
</protein>
<evidence type="ECO:0000259" key="12">
    <source>
        <dbReference type="Pfam" id="PF00082"/>
    </source>
</evidence>